<dbReference type="PANTHER" id="PTHR35394">
    <property type="entry name" value="DUF3176 DOMAIN-CONTAINING PROTEIN"/>
    <property type="match status" value="1"/>
</dbReference>
<dbReference type="RefSeq" id="XP_041557187.1">
    <property type="nucleotide sequence ID" value="XM_041704620.1"/>
</dbReference>
<dbReference type="PANTHER" id="PTHR35394:SF5">
    <property type="entry name" value="DUF3176 DOMAIN-CONTAINING PROTEIN"/>
    <property type="match status" value="1"/>
</dbReference>
<evidence type="ECO:0000256" key="1">
    <source>
        <dbReference type="SAM" id="MobiDB-lite"/>
    </source>
</evidence>
<dbReference type="KEGG" id="apuu:APUU_41437S"/>
<dbReference type="OrthoDB" id="5376804at2759"/>
<sequence>MSLNLHGRQSQVSKYEAVPQTASSPAEPAKRSEKSISQSWMTLALNTWFWEGVAMVFSLLCFVAIICILAAFKGKTRPDFAYGFTLNAIVSILATASKSSLTYMIGECIGQLKWIWFYQKERQLDQIQLFDSASRGPLGSLFVIMQHKGQSIVSLGALVTLLVLTFDPFVQQILMYPTREVVDTSGSGRAVAKQAITFIPDAFDSDMQTIINTGVWSQSPEYLQPNLTCSSGNCKWPAFQSVGLCSQCEDITPQTSFNCTPSGFNDTGISAVIPCQIVPPQGSPLSIPVGLKSSNIDSSTQNWTLLSLNLTEHNVWPIFNYDGYSSPSGAVYAGITDPQFVIAQAEVGIATNETTTPSPLADLGSLFHIKHATQCAVGICARTYDVSVTNGTASFKASPPDFGQRFPNPQSGPVPVDMAAVWPSCWKPSDGLPANRTNVTDVYGGMAWANVHEFASCQTGDFSSLNKHLAGSTRLEQGLTQYGPGDFSKWSKANLPSSDTPEPSVARILSRGLEPVISDVAASFTRAALTASNFTAGNSTVLVSEVFVSVDWAWLVLPAALVVLGIVFLVLTIVMNRQQRLFVWKSSILAVLFHGLVGVGEGEGDGNGDGDGGGGNRDLKTDTAAEMDRMAQNIHARLRQSTSEGADQA</sequence>
<dbReference type="Pfam" id="PF11374">
    <property type="entry name" value="DUF3176"/>
    <property type="match status" value="1"/>
</dbReference>
<dbReference type="Proteomes" id="UP000654913">
    <property type="component" value="Chromosome 4"/>
</dbReference>
<feature type="transmembrane region" description="Helical" evidence="2">
    <location>
        <begin position="552"/>
        <end position="575"/>
    </location>
</feature>
<evidence type="ECO:0000313" key="3">
    <source>
        <dbReference type="EMBL" id="BCS24993.1"/>
    </source>
</evidence>
<feature type="transmembrane region" description="Helical" evidence="2">
    <location>
        <begin position="48"/>
        <end position="72"/>
    </location>
</feature>
<protein>
    <submittedName>
        <fullName evidence="3">Uncharacterized protein</fullName>
    </submittedName>
</protein>
<accession>A0A7R7XQB9</accession>
<dbReference type="AlphaFoldDB" id="A0A7R7XQB9"/>
<keyword evidence="2" id="KW-1133">Transmembrane helix</keyword>
<keyword evidence="4" id="KW-1185">Reference proteome</keyword>
<proteinExistence type="predicted"/>
<reference evidence="3" key="1">
    <citation type="submission" date="2021-01" db="EMBL/GenBank/DDBJ databases">
        <authorList>
            <consortium name="Aspergillus puulaauensis MK2 genome sequencing consortium"/>
            <person name="Kazuki M."/>
            <person name="Futagami T."/>
        </authorList>
    </citation>
    <scope>NUCLEOTIDE SEQUENCE</scope>
    <source>
        <strain evidence="3">MK2</strain>
    </source>
</reference>
<name>A0A7R7XQB9_9EURO</name>
<feature type="compositionally biased region" description="Polar residues" evidence="1">
    <location>
        <begin position="1"/>
        <end position="13"/>
    </location>
</feature>
<gene>
    <name evidence="3" type="ORF">APUU_41437S</name>
</gene>
<dbReference type="InterPro" id="IPR021514">
    <property type="entry name" value="DUF3176"/>
</dbReference>
<dbReference type="EMBL" id="AP024446">
    <property type="protein sequence ID" value="BCS24993.1"/>
    <property type="molecule type" value="Genomic_DNA"/>
</dbReference>
<evidence type="ECO:0000256" key="2">
    <source>
        <dbReference type="SAM" id="Phobius"/>
    </source>
</evidence>
<feature type="region of interest" description="Disordered" evidence="1">
    <location>
        <begin position="1"/>
        <end position="31"/>
    </location>
</feature>
<evidence type="ECO:0000313" key="4">
    <source>
        <dbReference type="Proteomes" id="UP000654913"/>
    </source>
</evidence>
<dbReference type="GeneID" id="64974998"/>
<keyword evidence="2" id="KW-0472">Membrane</keyword>
<keyword evidence="2" id="KW-0812">Transmembrane</keyword>
<reference evidence="3" key="2">
    <citation type="submission" date="2021-02" db="EMBL/GenBank/DDBJ databases">
        <title>Aspergillus puulaauensis MK2 genome sequence.</title>
        <authorList>
            <person name="Futagami T."/>
            <person name="Mori K."/>
            <person name="Kadooka C."/>
            <person name="Tanaka T."/>
        </authorList>
    </citation>
    <scope>NUCLEOTIDE SEQUENCE</scope>
    <source>
        <strain evidence="3">MK2</strain>
    </source>
</reference>
<organism evidence="3 4">
    <name type="scientific">Aspergillus puulaauensis</name>
    <dbReference type="NCBI Taxonomy" id="1220207"/>
    <lineage>
        <taxon>Eukaryota</taxon>
        <taxon>Fungi</taxon>
        <taxon>Dikarya</taxon>
        <taxon>Ascomycota</taxon>
        <taxon>Pezizomycotina</taxon>
        <taxon>Eurotiomycetes</taxon>
        <taxon>Eurotiomycetidae</taxon>
        <taxon>Eurotiales</taxon>
        <taxon>Aspergillaceae</taxon>
        <taxon>Aspergillus</taxon>
    </lineage>
</organism>